<proteinExistence type="predicted"/>
<accession>A0A508AZI4</accession>
<dbReference type="EMBL" id="VICD02000034">
    <property type="protein sequence ID" value="KAB8198252.1"/>
    <property type="molecule type" value="Genomic_DNA"/>
</dbReference>
<dbReference type="CDD" id="cd00085">
    <property type="entry name" value="HNHc"/>
    <property type="match status" value="1"/>
</dbReference>
<name>A0A508AZI4_9GAMM</name>
<reference evidence="2 3" key="1">
    <citation type="submission" date="2019-10" db="EMBL/GenBank/DDBJ databases">
        <title>Lysobacter alkalisoli sp. nov., isolated from saline-alkaline soil.</title>
        <authorList>
            <person name="Sun J.-Q."/>
        </authorList>
    </citation>
    <scope>NUCLEOTIDE SEQUENCE [LARGE SCALE GENOMIC DNA]</scope>
    <source>
        <strain evidence="2 3">KCTC 42381</strain>
    </source>
</reference>
<evidence type="ECO:0000313" key="2">
    <source>
        <dbReference type="EMBL" id="KAB8198252.1"/>
    </source>
</evidence>
<feature type="domain" description="HNH nuclease" evidence="1">
    <location>
        <begin position="134"/>
        <end position="187"/>
    </location>
</feature>
<dbReference type="SMART" id="SM00507">
    <property type="entry name" value="HNHc"/>
    <property type="match status" value="1"/>
</dbReference>
<protein>
    <submittedName>
        <fullName evidence="2">HNH endonuclease</fullName>
    </submittedName>
</protein>
<comment type="caution">
    <text evidence="2">The sequence shown here is derived from an EMBL/GenBank/DDBJ whole genome shotgun (WGS) entry which is preliminary data.</text>
</comment>
<evidence type="ECO:0000259" key="1">
    <source>
        <dbReference type="SMART" id="SM00507"/>
    </source>
</evidence>
<dbReference type="RefSeq" id="WP_141481172.1">
    <property type="nucleotide sequence ID" value="NZ_VICD02000034.1"/>
</dbReference>
<dbReference type="InterPro" id="IPR029471">
    <property type="entry name" value="HNH_5"/>
</dbReference>
<keyword evidence="2" id="KW-0540">Nuclease</keyword>
<organism evidence="2 3">
    <name type="scientific">Marilutibacter maris</name>
    <dbReference type="NCBI Taxonomy" id="1605891"/>
    <lineage>
        <taxon>Bacteria</taxon>
        <taxon>Pseudomonadati</taxon>
        <taxon>Pseudomonadota</taxon>
        <taxon>Gammaproteobacteria</taxon>
        <taxon>Lysobacterales</taxon>
        <taxon>Lysobacteraceae</taxon>
        <taxon>Marilutibacter</taxon>
    </lineage>
</organism>
<dbReference type="AlphaFoldDB" id="A0A508AZI4"/>
<evidence type="ECO:0000313" key="3">
    <source>
        <dbReference type="Proteomes" id="UP000320431"/>
    </source>
</evidence>
<keyword evidence="2" id="KW-0255">Endonuclease</keyword>
<dbReference type="PANTHER" id="PTHR33877">
    <property type="entry name" value="SLL1193 PROTEIN"/>
    <property type="match status" value="1"/>
</dbReference>
<keyword evidence="2" id="KW-0378">Hydrolase</keyword>
<dbReference type="Gene3D" id="1.10.30.50">
    <property type="match status" value="1"/>
</dbReference>
<gene>
    <name evidence="2" type="ORF">FKV24_003050</name>
</gene>
<dbReference type="Proteomes" id="UP000320431">
    <property type="component" value="Unassembled WGS sequence"/>
</dbReference>
<dbReference type="Pfam" id="PF14279">
    <property type="entry name" value="HNH_5"/>
    <property type="match status" value="1"/>
</dbReference>
<dbReference type="InterPro" id="IPR052892">
    <property type="entry name" value="NA-targeting_endonuclease"/>
</dbReference>
<dbReference type="PANTHER" id="PTHR33877:SF2">
    <property type="entry name" value="OS07G0170200 PROTEIN"/>
    <property type="match status" value="1"/>
</dbReference>
<dbReference type="InterPro" id="IPR003615">
    <property type="entry name" value="HNH_nuc"/>
</dbReference>
<sequence length="241" mass="26345">METDRAPLRLILGGASGPAPRRDPDSPAPHAGGIALRSAATGPRPVPRNAIERLNSVRLLSLDACGRVLDWMSWQDAACLYARDAVAWTLGEPCLRVHGGTSRLTGEQSVLDLPPIIAARGHARASALDPTPALTNAALFARDSYLCLYCGQHFSRPHLTRDHVQPVSKGGRDIWENVVSACFSCNSRKGNRTPQQAHMPLLAVPYRPSWVEHLILSNRNILADQMTFLRSQLPKNTRLVT</sequence>
<dbReference type="GO" id="GO:0004519">
    <property type="term" value="F:endonuclease activity"/>
    <property type="evidence" value="ECO:0007669"/>
    <property type="project" value="UniProtKB-KW"/>
</dbReference>